<evidence type="ECO:0000259" key="5">
    <source>
        <dbReference type="PROSITE" id="PS51910"/>
    </source>
</evidence>
<dbReference type="GO" id="GO:0006032">
    <property type="term" value="P:chitin catabolic process"/>
    <property type="evidence" value="ECO:0007669"/>
    <property type="project" value="TreeGrafter"/>
</dbReference>
<dbReference type="SUPFAM" id="SSF54556">
    <property type="entry name" value="Chitinase insertion domain"/>
    <property type="match status" value="1"/>
</dbReference>
<proteinExistence type="inferred from homology"/>
<dbReference type="WBParaSite" id="nRc.2.0.1.t45661-RA">
    <property type="protein sequence ID" value="nRc.2.0.1.t45661-RA"/>
    <property type="gene ID" value="nRc.2.0.1.g45661"/>
</dbReference>
<dbReference type="GO" id="GO:0008061">
    <property type="term" value="F:chitin binding"/>
    <property type="evidence" value="ECO:0007669"/>
    <property type="project" value="UniProtKB-KW"/>
</dbReference>
<sequence length="322" mass="36346">MNNNVILIVVLSPLIIMYAGGDYMLGCYYDHYATQRHEKGKDTLRNYVPGLCTHIIFAYAGMDDLFNIEHVNFVEVRTIDMHGFWEPFTGFNSPLYDRNGDHLSISTAANYWTSKGMPKNKIMLSLATFGRSFVLVKPENHGVGAGSTTDPNPGRYTKSEGLLSFFEICEYLESDTAVCYDDKQQGVPYAINGNKWVGYDNTYSLAAKVEWLKHNKFGGVIVFSLDLDDYIGLCGWSKGEKYPLIRTLHTSLYGNSSVALNQKLKEPKCCPGDGLHPDTTNCRNYYYNCRLLSCGDCLVFNSDRNICDFPERYSCKNPDTNV</sequence>
<evidence type="ECO:0000313" key="6">
    <source>
        <dbReference type="Proteomes" id="UP000887565"/>
    </source>
</evidence>
<dbReference type="PANTHER" id="PTHR11177:SF317">
    <property type="entry name" value="CHITINASE 12-RELATED"/>
    <property type="match status" value="1"/>
</dbReference>
<name>A0A915L7E0_ROMCU</name>
<dbReference type="SMART" id="SM00494">
    <property type="entry name" value="ChtBD2"/>
    <property type="match status" value="1"/>
</dbReference>
<dbReference type="AlphaFoldDB" id="A0A915L7E0"/>
<organism evidence="6 7">
    <name type="scientific">Romanomermis culicivorax</name>
    <name type="common">Nematode worm</name>
    <dbReference type="NCBI Taxonomy" id="13658"/>
    <lineage>
        <taxon>Eukaryota</taxon>
        <taxon>Metazoa</taxon>
        <taxon>Ecdysozoa</taxon>
        <taxon>Nematoda</taxon>
        <taxon>Enoplea</taxon>
        <taxon>Dorylaimia</taxon>
        <taxon>Mermithida</taxon>
        <taxon>Mermithoidea</taxon>
        <taxon>Mermithidae</taxon>
        <taxon>Romanomermis</taxon>
    </lineage>
</organism>
<protein>
    <submittedName>
        <fullName evidence="7">GH18 domain-containing protein</fullName>
    </submittedName>
</protein>
<dbReference type="GO" id="GO:0004568">
    <property type="term" value="F:chitinase activity"/>
    <property type="evidence" value="ECO:0007669"/>
    <property type="project" value="TreeGrafter"/>
</dbReference>
<evidence type="ECO:0000256" key="2">
    <source>
        <dbReference type="ARBA" id="ARBA00022669"/>
    </source>
</evidence>
<dbReference type="InterPro" id="IPR002557">
    <property type="entry name" value="Chitin-bd_dom"/>
</dbReference>
<dbReference type="InterPro" id="IPR011583">
    <property type="entry name" value="Chitinase_II/V-like_cat"/>
</dbReference>
<dbReference type="SMART" id="SM00636">
    <property type="entry name" value="Glyco_18"/>
    <property type="match status" value="1"/>
</dbReference>
<evidence type="ECO:0000256" key="4">
    <source>
        <dbReference type="SAM" id="SignalP"/>
    </source>
</evidence>
<reference evidence="7" key="1">
    <citation type="submission" date="2022-11" db="UniProtKB">
        <authorList>
            <consortium name="WormBaseParasite"/>
        </authorList>
    </citation>
    <scope>IDENTIFICATION</scope>
</reference>
<keyword evidence="2" id="KW-0147">Chitin-binding</keyword>
<dbReference type="InterPro" id="IPR001223">
    <property type="entry name" value="Glyco_hydro18_cat"/>
</dbReference>
<dbReference type="PROSITE" id="PS51910">
    <property type="entry name" value="GH18_2"/>
    <property type="match status" value="1"/>
</dbReference>
<dbReference type="InterPro" id="IPR017853">
    <property type="entry name" value="GH"/>
</dbReference>
<dbReference type="InterPro" id="IPR029070">
    <property type="entry name" value="Chitinase_insertion_sf"/>
</dbReference>
<dbReference type="FunFam" id="3.10.50.10:FF:000001">
    <property type="entry name" value="Chitinase 3-like 1"/>
    <property type="match status" value="1"/>
</dbReference>
<accession>A0A915L7E0</accession>
<dbReference type="Pfam" id="PF00704">
    <property type="entry name" value="Glyco_hydro_18"/>
    <property type="match status" value="1"/>
</dbReference>
<feature type="chain" id="PRO_5037550395" evidence="4">
    <location>
        <begin position="22"/>
        <end position="322"/>
    </location>
</feature>
<feature type="signal peptide" evidence="4">
    <location>
        <begin position="1"/>
        <end position="21"/>
    </location>
</feature>
<dbReference type="GO" id="GO:0005576">
    <property type="term" value="C:extracellular region"/>
    <property type="evidence" value="ECO:0007669"/>
    <property type="project" value="InterPro"/>
</dbReference>
<dbReference type="OMA" id="FCEGHAD"/>
<comment type="similarity">
    <text evidence="1">Belongs to the glycosyl hydrolase 18 family. Chitinase class II subfamily.</text>
</comment>
<dbReference type="PANTHER" id="PTHR11177">
    <property type="entry name" value="CHITINASE"/>
    <property type="match status" value="1"/>
</dbReference>
<dbReference type="InterPro" id="IPR036508">
    <property type="entry name" value="Chitin-bd_dom_sf"/>
</dbReference>
<evidence type="ECO:0000256" key="1">
    <source>
        <dbReference type="ARBA" id="ARBA00009121"/>
    </source>
</evidence>
<dbReference type="GO" id="GO:0005975">
    <property type="term" value="P:carbohydrate metabolic process"/>
    <property type="evidence" value="ECO:0007669"/>
    <property type="project" value="InterPro"/>
</dbReference>
<keyword evidence="6" id="KW-1185">Reference proteome</keyword>
<dbReference type="Gene3D" id="3.10.50.10">
    <property type="match status" value="1"/>
</dbReference>
<dbReference type="Gene3D" id="2.170.140.10">
    <property type="entry name" value="Chitin binding domain"/>
    <property type="match status" value="1"/>
</dbReference>
<evidence type="ECO:0000313" key="7">
    <source>
        <dbReference type="WBParaSite" id="nRc.2.0.1.t45661-RA"/>
    </source>
</evidence>
<evidence type="ECO:0000256" key="3">
    <source>
        <dbReference type="ARBA" id="ARBA00023157"/>
    </source>
</evidence>
<dbReference type="Gene3D" id="3.20.20.80">
    <property type="entry name" value="Glycosidases"/>
    <property type="match status" value="1"/>
</dbReference>
<dbReference type="InterPro" id="IPR050314">
    <property type="entry name" value="Glycosyl_Hydrlase_18"/>
</dbReference>
<keyword evidence="3" id="KW-1015">Disulfide bond</keyword>
<keyword evidence="4" id="KW-0732">Signal</keyword>
<dbReference type="Proteomes" id="UP000887565">
    <property type="component" value="Unplaced"/>
</dbReference>
<dbReference type="SUPFAM" id="SSF57625">
    <property type="entry name" value="Invertebrate chitin-binding proteins"/>
    <property type="match status" value="1"/>
</dbReference>
<feature type="domain" description="GH18" evidence="5">
    <location>
        <begin position="1"/>
        <end position="255"/>
    </location>
</feature>
<dbReference type="SUPFAM" id="SSF51445">
    <property type="entry name" value="(Trans)glycosidases"/>
    <property type="match status" value="1"/>
</dbReference>